<dbReference type="FunFam" id="2.40.10.10:FF:000166">
    <property type="entry name" value="Trypsin"/>
    <property type="match status" value="1"/>
</dbReference>
<dbReference type="InterPro" id="IPR043504">
    <property type="entry name" value="Peptidase_S1_PA_chymotrypsin"/>
</dbReference>
<feature type="signal peptide" evidence="7">
    <location>
        <begin position="1"/>
        <end position="21"/>
    </location>
</feature>
<dbReference type="CDD" id="cd00190">
    <property type="entry name" value="Tryp_SPc"/>
    <property type="match status" value="1"/>
</dbReference>
<feature type="domain" description="Peptidase S1" evidence="8">
    <location>
        <begin position="52"/>
        <end position="299"/>
    </location>
</feature>
<gene>
    <name evidence="10" type="primary">LOC108741710</name>
</gene>
<dbReference type="PROSITE" id="PS00134">
    <property type="entry name" value="TRYPSIN_HIS"/>
    <property type="match status" value="1"/>
</dbReference>
<dbReference type="FunCoup" id="A0A7F5RJG4">
    <property type="interactions" value="51"/>
</dbReference>
<comment type="subcellular location">
    <subcellularLocation>
        <location evidence="1">Secreted</location>
    </subcellularLocation>
</comment>
<keyword evidence="6" id="KW-1015">Disulfide bond</keyword>
<feature type="chain" id="PRO_5028809719" evidence="7">
    <location>
        <begin position="22"/>
        <end position="328"/>
    </location>
</feature>
<keyword evidence="3" id="KW-0645">Protease</keyword>
<dbReference type="GO" id="GO:0004252">
    <property type="term" value="F:serine-type endopeptidase activity"/>
    <property type="evidence" value="ECO:0007669"/>
    <property type="project" value="InterPro"/>
</dbReference>
<dbReference type="PROSITE" id="PS50240">
    <property type="entry name" value="TRYPSIN_DOM"/>
    <property type="match status" value="1"/>
</dbReference>
<dbReference type="InterPro" id="IPR001314">
    <property type="entry name" value="Peptidase_S1A"/>
</dbReference>
<evidence type="ECO:0000256" key="7">
    <source>
        <dbReference type="SAM" id="SignalP"/>
    </source>
</evidence>
<evidence type="ECO:0000256" key="3">
    <source>
        <dbReference type="ARBA" id="ARBA00022670"/>
    </source>
</evidence>
<dbReference type="InParanoid" id="A0A7F5RJG4"/>
<dbReference type="RefSeq" id="XP_025836149.1">
    <property type="nucleotide sequence ID" value="XM_025980364.1"/>
</dbReference>
<dbReference type="PANTHER" id="PTHR24264">
    <property type="entry name" value="TRYPSIN-RELATED"/>
    <property type="match status" value="1"/>
</dbReference>
<dbReference type="AlphaFoldDB" id="A0A7F5RJG4"/>
<protein>
    <submittedName>
        <fullName evidence="10">Brachyurin-like</fullName>
    </submittedName>
</protein>
<dbReference type="KEGG" id="apln:108741710"/>
<dbReference type="InterPro" id="IPR001254">
    <property type="entry name" value="Trypsin_dom"/>
</dbReference>
<dbReference type="SMART" id="SM00020">
    <property type="entry name" value="Tryp_SPc"/>
    <property type="match status" value="1"/>
</dbReference>
<dbReference type="InterPro" id="IPR009003">
    <property type="entry name" value="Peptidase_S1_PA"/>
</dbReference>
<evidence type="ECO:0000256" key="6">
    <source>
        <dbReference type="ARBA" id="ARBA00023157"/>
    </source>
</evidence>
<dbReference type="PANTHER" id="PTHR24264:SF65">
    <property type="entry name" value="SRCR DOMAIN-CONTAINING PROTEIN"/>
    <property type="match status" value="1"/>
</dbReference>
<dbReference type="InterPro" id="IPR018114">
    <property type="entry name" value="TRYPSIN_HIS"/>
</dbReference>
<dbReference type="PRINTS" id="PR00722">
    <property type="entry name" value="CHYMOTRYPSIN"/>
</dbReference>
<proteinExistence type="predicted"/>
<dbReference type="Gene3D" id="2.40.10.10">
    <property type="entry name" value="Trypsin-like serine proteases"/>
    <property type="match status" value="2"/>
</dbReference>
<keyword evidence="5" id="KW-0720">Serine protease</keyword>
<dbReference type="GO" id="GO:0005615">
    <property type="term" value="C:extracellular space"/>
    <property type="evidence" value="ECO:0007669"/>
    <property type="project" value="TreeGrafter"/>
</dbReference>
<keyword evidence="4" id="KW-0378">Hydrolase</keyword>
<organism evidence="9 10">
    <name type="scientific">Agrilus planipennis</name>
    <name type="common">Emerald ash borer</name>
    <name type="synonym">Agrilus marcopoli</name>
    <dbReference type="NCBI Taxonomy" id="224129"/>
    <lineage>
        <taxon>Eukaryota</taxon>
        <taxon>Metazoa</taxon>
        <taxon>Ecdysozoa</taxon>
        <taxon>Arthropoda</taxon>
        <taxon>Hexapoda</taxon>
        <taxon>Insecta</taxon>
        <taxon>Pterygota</taxon>
        <taxon>Neoptera</taxon>
        <taxon>Endopterygota</taxon>
        <taxon>Coleoptera</taxon>
        <taxon>Polyphaga</taxon>
        <taxon>Elateriformia</taxon>
        <taxon>Buprestoidea</taxon>
        <taxon>Buprestidae</taxon>
        <taxon>Agrilinae</taxon>
        <taxon>Agrilus</taxon>
    </lineage>
</organism>
<evidence type="ECO:0000259" key="8">
    <source>
        <dbReference type="PROSITE" id="PS50240"/>
    </source>
</evidence>
<evidence type="ECO:0000256" key="2">
    <source>
        <dbReference type="ARBA" id="ARBA00022525"/>
    </source>
</evidence>
<keyword evidence="2" id="KW-0964">Secreted</keyword>
<dbReference type="SUPFAM" id="SSF50494">
    <property type="entry name" value="Trypsin-like serine proteases"/>
    <property type="match status" value="1"/>
</dbReference>
<dbReference type="Proteomes" id="UP000192223">
    <property type="component" value="Unplaced"/>
</dbReference>
<dbReference type="OrthoDB" id="5565075at2759"/>
<evidence type="ECO:0000313" key="10">
    <source>
        <dbReference type="RefSeq" id="XP_025836149.1"/>
    </source>
</evidence>
<evidence type="ECO:0000256" key="1">
    <source>
        <dbReference type="ARBA" id="ARBA00004613"/>
    </source>
</evidence>
<dbReference type="GO" id="GO:0006508">
    <property type="term" value="P:proteolysis"/>
    <property type="evidence" value="ECO:0007669"/>
    <property type="project" value="UniProtKB-KW"/>
</dbReference>
<evidence type="ECO:0000313" key="9">
    <source>
        <dbReference type="Proteomes" id="UP000192223"/>
    </source>
</evidence>
<dbReference type="InterPro" id="IPR050127">
    <property type="entry name" value="Serine_Proteases_S1"/>
</dbReference>
<name>A0A7F5RJG4_AGRPL</name>
<evidence type="ECO:0000256" key="5">
    <source>
        <dbReference type="ARBA" id="ARBA00022825"/>
    </source>
</evidence>
<keyword evidence="7" id="KW-0732">Signal</keyword>
<reference evidence="10" key="1">
    <citation type="submission" date="2025-08" db="UniProtKB">
        <authorList>
            <consortium name="RefSeq"/>
        </authorList>
    </citation>
    <scope>IDENTIFICATION</scope>
    <source>
        <tissue evidence="10">Entire body</tissue>
    </source>
</reference>
<keyword evidence="9" id="KW-1185">Reference proteome</keyword>
<dbReference type="GeneID" id="108741710"/>
<sequence length="328" mass="35819">MLQAKMKEVVLIFITLSVVTAHVTRDWSKILPARETVHRGFSQLASSEDTRIVGGNEAVPNSIPYQAALRLFYDDGSTNFCGGSLITKRYVLTAAHCLVDNLVSLEVILGAHKFRENEATQQSIPTSTFKVHERFNNQTLENDVGVVYLETPAEINRYVQVIALPSRADVSNSFAGSAAIASGWGYTSTSASDVTEALRYINVTILTKAACSVTYKDVRDSVICSSGAGKKGLCAGDSGGPLAANKKLVNMNSILADPVIYYCLRYGGGIHFGDYIGFWPFAEVIHHNEDVRVVTVSSWKVIIDIHGYFFEGYPDIVLTLSSVLTFTQ</sequence>
<accession>A0A7F5RJG4</accession>
<evidence type="ECO:0000256" key="4">
    <source>
        <dbReference type="ARBA" id="ARBA00022801"/>
    </source>
</evidence>
<dbReference type="Pfam" id="PF00089">
    <property type="entry name" value="Trypsin"/>
    <property type="match status" value="1"/>
</dbReference>